<organism evidence="3 4">
    <name type="scientific">Plasmodium relictum</name>
    <dbReference type="NCBI Taxonomy" id="85471"/>
    <lineage>
        <taxon>Eukaryota</taxon>
        <taxon>Sar</taxon>
        <taxon>Alveolata</taxon>
        <taxon>Apicomplexa</taxon>
        <taxon>Aconoidasida</taxon>
        <taxon>Haemosporida</taxon>
        <taxon>Plasmodiidae</taxon>
        <taxon>Plasmodium</taxon>
        <taxon>Plasmodium (Haemamoeba)</taxon>
    </lineage>
</organism>
<feature type="region of interest" description="Disordered" evidence="2">
    <location>
        <begin position="1218"/>
        <end position="1238"/>
    </location>
</feature>
<evidence type="ECO:0000313" key="4">
    <source>
        <dbReference type="Proteomes" id="UP000220158"/>
    </source>
</evidence>
<feature type="compositionally biased region" description="Basic and acidic residues" evidence="2">
    <location>
        <begin position="866"/>
        <end position="883"/>
    </location>
</feature>
<feature type="coiled-coil region" evidence="1">
    <location>
        <begin position="715"/>
        <end position="742"/>
    </location>
</feature>
<dbReference type="RefSeq" id="XP_028535722.1">
    <property type="nucleotide sequence ID" value="XM_028678592.1"/>
</dbReference>
<reference evidence="3 4" key="1">
    <citation type="submission" date="2015-04" db="EMBL/GenBank/DDBJ databases">
        <authorList>
            <consortium name="Pathogen Informatics"/>
        </authorList>
    </citation>
    <scope>NUCLEOTIDE SEQUENCE [LARGE SCALE GENOMIC DNA]</scope>
    <source>
        <strain evidence="3 4">SGS1</strain>
    </source>
</reference>
<keyword evidence="4" id="KW-1185">Reference proteome</keyword>
<evidence type="ECO:0000256" key="2">
    <source>
        <dbReference type="SAM" id="MobiDB-lite"/>
    </source>
</evidence>
<sequence length="1809" mass="216739">MSSNYKNLKVIDYDFINNINRQKIDKEEKWINKNIMLDENEYNLDKNLRNEILEGNNRKLNFFNSKKFYYDEIYTYSEDKKTYNKKNNSCDKKNEEKKNSVIIEDNDLLKYKDYKSKINNNSEEKNLQSNNKGKNLDYMKNERNLKRKKINEIINKYRKTMKINHERSAYDDSDIDKNIVYNSNRSNCNLIKNKIAIKEIEKNDNKYNCNIGASIDDKKTEIQEISTINTVELHKYEKKKNLSKEINLRKNYSIKNNNTNIIDDNNKYKHDFQLNFDKNKIENDSYSNNLENIKKDKSYLNYYSNEENKTSNINNKNYKNSDNMNKLFNEESNKVNNFDEIYDKKKNDQIENKRDIYTHTNKEIYNDNKIYKLDSIDKHFDKLTNNNRFYMSKDKLSFSQKKKNYLDYERAKQIDFKKSTILKYRNREEAVANTDAFNSSELKILLNENKLFGEEKKIRDKFREIELMEKSIESKRLLTSNEYRMNNDQKKNEIEPKQIMLYRIDLQGELKKNSSSKNQIHENNKNETTEHNIVKNKIYNNDKKYSNIVIDKKLDFYNNTKVNEKTKYDELKIKLFNDDTTKENMNNIKKSYKSNSETLLDDNYDLNKSLNASVVKNYLNKSEINILKKNYNYKKQLKINKETLTFKKDSNAQSNEIDKVNNILDNNLIHNNENKKSAFKSVSNEISDILDNNSLINNDDNKRSIFYDAIEEPLYKDENDLKESIKKKINKNEEKLNKYDYEPISHYYKTGDVEKSKWNNLKTKDFKVEHRNNNSRTDDKKKEERQLCNNDNENFQNFLFSKLKEINKRGEKVNNDYITKKSVELSKRNKLNIENVNFLKNRKLFDNYEENKNEIRNEDNEEKEEKEEKSLNENENIPKKNNIEKNFNTKSNSIKEKIEYTNGNIYNGELFKDHLKFDKNFINLYNSKNIKRNNENYLNIDISDEINDYKIRNDVNSSKKNRIYSENKEININDNNLLCTKIKYDCNFEINNENFQENKKNKIEYLMKCNNKDKKNMEICKNEKDINSINGKNVNKKFMLTQNSVKKEVFSKNNIEKSLDCLKETKDNSYMKIYQNALSHSVDSLNNINKENNNKNYSHDLFLSRIDNLLKNQKKNKNKIDFSNRKMNEEKSRNNIYSEEEKKNSNEKIKEKLEMIKQINNEQKINIDEKNKLKHEISIKRKLYELKIRKEFEEKIRLRRKLNEQKILQEKKKEHINYKDDDNKKKKEKEGAEDKDKELEIEKEKEKKKEKEKEKMKKKKLFEDYSSDGSYYKYVYRNLYEETCNKKTKNHFYDIGDNLYLQECSDNFFHNNKSHSSIDNSISNSFDNELISLSKIKFDDFDYNYLNERKISIYTKKENSSYVHKSESDSNIKNKFLIKPKVILTDNENNCTSDQRKNRRFEEEKYKLSYKDDLNNHNKRDIKISYSMKDEKKKPSDYSNSIYNSNEYKKNNEVLNKLLSIKYQNKINKNDINKNDINKNDINKKNGIIIQKNKIEKILIEKNNIDEVSNTNEENNIIEKNVTDKEIHLSEENHVNEKNGINEINNINEEIVINKENNGNEENNINEKSNINKINLIEENGINKENNINAKEKISELHKINNEDDNINEENDTNVYNYKLLLNNHSCDSYSIEHKQMDYSKKYIESEKQISNINFYGNYNDIKENKNSTVKSSLEKSNLEKLHLSKSHSNKMEYENKIKNKSSLSKTKEYCEHLTNNEISLNENEEKKKDDDMKSSLSSSDNIIPKINILQNKENYIPLDVALNFVMDNQKLKKNIQKENKGNKKKKTFVQWLMEERKKRLKNNLPIDI</sequence>
<evidence type="ECO:0000313" key="3">
    <source>
        <dbReference type="EMBL" id="CRH03715.1"/>
    </source>
</evidence>
<proteinExistence type="predicted"/>
<feature type="region of interest" description="Disordered" evidence="2">
    <location>
        <begin position="1126"/>
        <end position="1146"/>
    </location>
</feature>
<dbReference type="VEuPathDB" id="PlasmoDB:PRELSG_1307300"/>
<dbReference type="OMA" id="KKRESHY"/>
<dbReference type="KEGG" id="prel:PRELSG_1307300"/>
<dbReference type="GeneID" id="39738006"/>
<feature type="region of interest" description="Disordered" evidence="2">
    <location>
        <begin position="855"/>
        <end position="884"/>
    </location>
</feature>
<name>A0A1J1HCR9_PLARL</name>
<keyword evidence="1" id="KW-0175">Coiled coil</keyword>
<evidence type="ECO:0000256" key="1">
    <source>
        <dbReference type="SAM" id="Coils"/>
    </source>
</evidence>
<gene>
    <name evidence="3" type="ORF">PRELSG_1307300</name>
</gene>
<dbReference type="EMBL" id="LN835308">
    <property type="protein sequence ID" value="CRH03715.1"/>
    <property type="molecule type" value="Genomic_DNA"/>
</dbReference>
<accession>A0A1J1HCR9</accession>
<protein>
    <submittedName>
        <fullName evidence="3">Uncharacterized protein</fullName>
    </submittedName>
</protein>
<dbReference type="Proteomes" id="UP000220158">
    <property type="component" value="Chromosome 13"/>
</dbReference>
<dbReference type="OrthoDB" id="378178at2759"/>